<organism evidence="1 2">
    <name type="scientific">Pseudomonas syringae</name>
    <dbReference type="NCBI Taxonomy" id="317"/>
    <lineage>
        <taxon>Bacteria</taxon>
        <taxon>Pseudomonadati</taxon>
        <taxon>Pseudomonadota</taxon>
        <taxon>Gammaproteobacteria</taxon>
        <taxon>Pseudomonadales</taxon>
        <taxon>Pseudomonadaceae</taxon>
        <taxon>Pseudomonas</taxon>
    </lineage>
</organism>
<reference evidence="1 2" key="1">
    <citation type="submission" date="2014-07" db="EMBL/GenBank/DDBJ databases">
        <title>Draft Genome Sequences of Environmental Pseudomonas syringae strains.</title>
        <authorList>
            <person name="Baltrus D.A."/>
            <person name="Berge O."/>
            <person name="Morris C."/>
        </authorList>
    </citation>
    <scope>NUCLEOTIDE SEQUENCE [LARGE SCALE GENOMIC DNA]</scope>
    <source>
        <strain evidence="1 2">CEB003</strain>
    </source>
</reference>
<name>A0A085VCW1_PSESX</name>
<dbReference type="AlphaFoldDB" id="A0A085VCW1"/>
<dbReference type="PATRIC" id="fig|317.174.peg.1300"/>
<sequence length="205" mass="23435">MTVISIDKHWASMLIDQDLFLLSLVLSGLNDVKSSLSMSLFGDNQFCRRFETEFDLKEVNWEGRRTSRNLTGRDLNIYQKTKLIQAMELMVDHTSLVSPSLDVRKLTDVDVKSLVTEFRSQATINENAFCIGFFMSPKEFSSAKDNWVFIGAASQLLCVLAHKISCGVFLSHGVEQIKYSYPLRNLEYVLFFYGESYVRPTDSNL</sequence>
<gene>
    <name evidence="1" type="ORF">IV02_06380</name>
</gene>
<dbReference type="EMBL" id="JPQT01000085">
    <property type="protein sequence ID" value="KFE53274.1"/>
    <property type="molecule type" value="Genomic_DNA"/>
</dbReference>
<dbReference type="Proteomes" id="UP000028643">
    <property type="component" value="Unassembled WGS sequence"/>
</dbReference>
<accession>A0A085VCW1</accession>
<dbReference type="RefSeq" id="WP_047573011.1">
    <property type="nucleotide sequence ID" value="NZ_JPQT01000085.1"/>
</dbReference>
<protein>
    <submittedName>
        <fullName evidence="1">Uncharacterized protein</fullName>
    </submittedName>
</protein>
<comment type="caution">
    <text evidence="1">The sequence shown here is derived from an EMBL/GenBank/DDBJ whole genome shotgun (WGS) entry which is preliminary data.</text>
</comment>
<evidence type="ECO:0000313" key="1">
    <source>
        <dbReference type="EMBL" id="KFE53274.1"/>
    </source>
</evidence>
<proteinExistence type="predicted"/>
<evidence type="ECO:0000313" key="2">
    <source>
        <dbReference type="Proteomes" id="UP000028643"/>
    </source>
</evidence>